<dbReference type="Gene3D" id="1.10.238.10">
    <property type="entry name" value="EF-hand"/>
    <property type="match status" value="1"/>
</dbReference>
<sequence>MMMDEKRHVRIREHVHKHDGVINQIEFQFTEDSSGDDKLERYYSLWLTRDHYNKAIRHFRQLDPLTFQEYIDTLRPLIAGHCCQENELRRAFAIIDENRSGAIEVQELYNFVGIIGRSTTEEKLLQFIERVSQVPGQMDYNEFKHFVRLGHGREMLVHISMEQ</sequence>
<dbReference type="OrthoDB" id="9991290at2759"/>
<keyword evidence="1" id="KW-0106">Calcium</keyword>
<dbReference type="Proteomes" id="UP000663829">
    <property type="component" value="Unassembled WGS sequence"/>
</dbReference>
<dbReference type="EMBL" id="CAJNOQ010005523">
    <property type="protein sequence ID" value="CAF1101550.1"/>
    <property type="molecule type" value="Genomic_DNA"/>
</dbReference>
<dbReference type="CDD" id="cd00051">
    <property type="entry name" value="EFh"/>
    <property type="match status" value="1"/>
</dbReference>
<feature type="domain" description="EF-hand" evidence="2">
    <location>
        <begin position="83"/>
        <end position="118"/>
    </location>
</feature>
<evidence type="ECO:0000313" key="3">
    <source>
        <dbReference type="EMBL" id="CAF1098025.1"/>
    </source>
</evidence>
<comment type="caution">
    <text evidence="4">The sequence shown here is derived from an EMBL/GenBank/DDBJ whole genome shotgun (WGS) entry which is preliminary data.</text>
</comment>
<organism evidence="4 7">
    <name type="scientific">Didymodactylos carnosus</name>
    <dbReference type="NCBI Taxonomy" id="1234261"/>
    <lineage>
        <taxon>Eukaryota</taxon>
        <taxon>Metazoa</taxon>
        <taxon>Spiralia</taxon>
        <taxon>Gnathifera</taxon>
        <taxon>Rotifera</taxon>
        <taxon>Eurotatoria</taxon>
        <taxon>Bdelloidea</taxon>
        <taxon>Philodinida</taxon>
        <taxon>Philodinidae</taxon>
        <taxon>Didymodactylos</taxon>
    </lineage>
</organism>
<evidence type="ECO:0000313" key="7">
    <source>
        <dbReference type="Proteomes" id="UP000663829"/>
    </source>
</evidence>
<dbReference type="GO" id="GO:0005509">
    <property type="term" value="F:calcium ion binding"/>
    <property type="evidence" value="ECO:0007669"/>
    <property type="project" value="InterPro"/>
</dbReference>
<dbReference type="EMBL" id="CAJNOK010009771">
    <property type="protein sequence ID" value="CAF1098025.1"/>
    <property type="molecule type" value="Genomic_DNA"/>
</dbReference>
<evidence type="ECO:0000256" key="1">
    <source>
        <dbReference type="ARBA" id="ARBA00022837"/>
    </source>
</evidence>
<evidence type="ECO:0000313" key="4">
    <source>
        <dbReference type="EMBL" id="CAF1101550.1"/>
    </source>
</evidence>
<dbReference type="InterPro" id="IPR011992">
    <property type="entry name" value="EF-hand-dom_pair"/>
</dbReference>
<gene>
    <name evidence="4" type="ORF">GPM918_LOCUS18772</name>
    <name evidence="3" type="ORF">OVA965_LOCUS19150</name>
    <name evidence="6" type="ORF">SRO942_LOCUS18769</name>
    <name evidence="5" type="ORF">TMI583_LOCUS19165</name>
</gene>
<accession>A0A814P1Q4</accession>
<dbReference type="PROSITE" id="PS50222">
    <property type="entry name" value="EF_HAND_2"/>
    <property type="match status" value="1"/>
</dbReference>
<dbReference type="EMBL" id="CAJOBC010005523">
    <property type="protein sequence ID" value="CAF3866421.1"/>
    <property type="molecule type" value="Genomic_DNA"/>
</dbReference>
<proteinExistence type="predicted"/>
<dbReference type="AlphaFoldDB" id="A0A814P1Q4"/>
<dbReference type="Pfam" id="PF13499">
    <property type="entry name" value="EF-hand_7"/>
    <property type="match status" value="1"/>
</dbReference>
<dbReference type="Proteomes" id="UP000677228">
    <property type="component" value="Unassembled WGS sequence"/>
</dbReference>
<dbReference type="SUPFAM" id="SSF47473">
    <property type="entry name" value="EF-hand"/>
    <property type="match status" value="1"/>
</dbReference>
<dbReference type="Proteomes" id="UP000682733">
    <property type="component" value="Unassembled WGS sequence"/>
</dbReference>
<reference evidence="4" key="1">
    <citation type="submission" date="2021-02" db="EMBL/GenBank/DDBJ databases">
        <authorList>
            <person name="Nowell W R."/>
        </authorList>
    </citation>
    <scope>NUCLEOTIDE SEQUENCE</scope>
</reference>
<keyword evidence="7" id="KW-1185">Reference proteome</keyword>
<dbReference type="Proteomes" id="UP000681722">
    <property type="component" value="Unassembled WGS sequence"/>
</dbReference>
<evidence type="ECO:0000313" key="6">
    <source>
        <dbReference type="EMBL" id="CAF3866421.1"/>
    </source>
</evidence>
<dbReference type="InterPro" id="IPR018247">
    <property type="entry name" value="EF_Hand_1_Ca_BS"/>
</dbReference>
<protein>
    <recommendedName>
        <fullName evidence="2">EF-hand domain-containing protein</fullName>
    </recommendedName>
</protein>
<name>A0A814P1Q4_9BILA</name>
<evidence type="ECO:0000313" key="5">
    <source>
        <dbReference type="EMBL" id="CAF3859485.1"/>
    </source>
</evidence>
<evidence type="ECO:0000259" key="2">
    <source>
        <dbReference type="PROSITE" id="PS50222"/>
    </source>
</evidence>
<dbReference type="PROSITE" id="PS00018">
    <property type="entry name" value="EF_HAND_1"/>
    <property type="match status" value="1"/>
</dbReference>
<dbReference type="EMBL" id="CAJOBA010009790">
    <property type="protein sequence ID" value="CAF3859485.1"/>
    <property type="molecule type" value="Genomic_DNA"/>
</dbReference>
<dbReference type="InterPro" id="IPR002048">
    <property type="entry name" value="EF_hand_dom"/>
</dbReference>